<dbReference type="GO" id="GO:0016787">
    <property type="term" value="F:hydrolase activity"/>
    <property type="evidence" value="ECO:0007669"/>
    <property type="project" value="UniProtKB-KW"/>
</dbReference>
<dbReference type="InterPro" id="IPR023214">
    <property type="entry name" value="HAD_sf"/>
</dbReference>
<dbReference type="Gene3D" id="3.40.50.1000">
    <property type="entry name" value="HAD superfamily/HAD-like"/>
    <property type="match status" value="1"/>
</dbReference>
<dbReference type="SFLD" id="SFLDG01129">
    <property type="entry name" value="C1.5:_HAD__Beta-PGM__Phosphata"/>
    <property type="match status" value="1"/>
</dbReference>
<evidence type="ECO:0000313" key="3">
    <source>
        <dbReference type="Proteomes" id="UP000190814"/>
    </source>
</evidence>
<evidence type="ECO:0000313" key="2">
    <source>
        <dbReference type="EMBL" id="SKA70519.1"/>
    </source>
</evidence>
<dbReference type="PANTHER" id="PTHR43316:SF3">
    <property type="entry name" value="HALOACID DEHALOGENASE, TYPE II (AFU_ORTHOLOGUE AFUA_2G07750)-RELATED"/>
    <property type="match status" value="1"/>
</dbReference>
<dbReference type="SUPFAM" id="SSF56784">
    <property type="entry name" value="HAD-like"/>
    <property type="match status" value="1"/>
</dbReference>
<dbReference type="EMBL" id="FUXZ01000013">
    <property type="protein sequence ID" value="SKA70519.1"/>
    <property type="molecule type" value="Genomic_DNA"/>
</dbReference>
<dbReference type="InterPro" id="IPR006439">
    <property type="entry name" value="HAD-SF_hydro_IA"/>
</dbReference>
<dbReference type="InterPro" id="IPR036412">
    <property type="entry name" value="HAD-like_sf"/>
</dbReference>
<dbReference type="CDD" id="cd01427">
    <property type="entry name" value="HAD_like"/>
    <property type="match status" value="1"/>
</dbReference>
<gene>
    <name evidence="2" type="ORF">SAMN02745111_02055</name>
</gene>
<dbReference type="PANTHER" id="PTHR43316">
    <property type="entry name" value="HYDROLASE, HALOACID DELAHOGENASE-RELATED"/>
    <property type="match status" value="1"/>
</dbReference>
<sequence length="245" mass="28187">MNTILFDLDGTLLPMDTRGFTDTFFKAVTGRFSRLGVSAESLRHAMLQGIDAMMANDGFLTNDECFWNTFSRSISDDGNPISKGDLKLFKKEFENFYRKDFFVTRLNTTATPLAKECVRMLKNKGYRLVVATNPVFPEEAMIERIRWADLDENDFELITSMENSCFCKPNLNYYRKILQMIGVTADECMMVGNDVTEDMCALKLGIDVFLIDECLINKQNIDVTDFKKGDWKTFRELVSELPEIR</sequence>
<dbReference type="Pfam" id="PF00702">
    <property type="entry name" value="Hydrolase"/>
    <property type="match status" value="1"/>
</dbReference>
<accession>A0A1T4W048</accession>
<dbReference type="Proteomes" id="UP000190814">
    <property type="component" value="Unassembled WGS sequence"/>
</dbReference>
<keyword evidence="1" id="KW-0378">Hydrolase</keyword>
<dbReference type="InterPro" id="IPR051540">
    <property type="entry name" value="S-2-haloacid_dehalogenase"/>
</dbReference>
<dbReference type="PRINTS" id="PR00413">
    <property type="entry name" value="HADHALOGNASE"/>
</dbReference>
<keyword evidence="3" id="KW-1185">Reference proteome</keyword>
<reference evidence="2 3" key="1">
    <citation type="submission" date="2017-02" db="EMBL/GenBank/DDBJ databases">
        <authorList>
            <person name="Peterson S.W."/>
        </authorList>
    </citation>
    <scope>NUCLEOTIDE SEQUENCE [LARGE SCALE GENOMIC DNA]</scope>
    <source>
        <strain evidence="2 3">ATCC 35992</strain>
    </source>
</reference>
<dbReference type="OrthoDB" id="9809962at2"/>
<dbReference type="STRING" id="39495.SAMN02745111_02055"/>
<dbReference type="SFLD" id="SFLDS00003">
    <property type="entry name" value="Haloacid_Dehalogenase"/>
    <property type="match status" value="1"/>
</dbReference>
<evidence type="ECO:0000256" key="1">
    <source>
        <dbReference type="ARBA" id="ARBA00022801"/>
    </source>
</evidence>
<protein>
    <submittedName>
        <fullName evidence="2">Phosphoglycolate phosphatase, HAD superfamily</fullName>
    </submittedName>
</protein>
<organism evidence="2 3">
    <name type="scientific">Eubacterium uniforme</name>
    <dbReference type="NCBI Taxonomy" id="39495"/>
    <lineage>
        <taxon>Bacteria</taxon>
        <taxon>Bacillati</taxon>
        <taxon>Bacillota</taxon>
        <taxon>Clostridia</taxon>
        <taxon>Eubacteriales</taxon>
        <taxon>Eubacteriaceae</taxon>
        <taxon>Eubacterium</taxon>
    </lineage>
</organism>
<name>A0A1T4W048_9FIRM</name>
<dbReference type="AlphaFoldDB" id="A0A1T4W048"/>
<proteinExistence type="predicted"/>
<dbReference type="RefSeq" id="WP_159444366.1">
    <property type="nucleotide sequence ID" value="NZ_FUXZ01000013.1"/>
</dbReference>